<dbReference type="PANTHER" id="PTHR46230">
    <property type="match status" value="1"/>
</dbReference>
<dbReference type="InterPro" id="IPR002634">
    <property type="entry name" value="BolA"/>
</dbReference>
<dbReference type="PANTHER" id="PTHR46230:SF7">
    <property type="entry name" value="BOLA-LIKE PROTEIN 1"/>
    <property type="match status" value="1"/>
</dbReference>
<reference evidence="2 3" key="1">
    <citation type="submission" date="2015-03" db="EMBL/GenBank/DDBJ databases">
        <authorList>
            <person name="Hassan Y."/>
            <person name="Lepp D."/>
            <person name="Li X.-Z."/>
            <person name="Zhou T."/>
        </authorList>
    </citation>
    <scope>NUCLEOTIDE SEQUENCE [LARGE SCALE GENOMIC DNA]</scope>
    <source>
        <strain evidence="2 3">IPL18</strain>
    </source>
</reference>
<accession>A0A0F5FFG9</accession>
<dbReference type="Pfam" id="PF01722">
    <property type="entry name" value="BolA"/>
    <property type="match status" value="1"/>
</dbReference>
<dbReference type="AlphaFoldDB" id="A0A0F5FFG9"/>
<keyword evidence="3" id="KW-1185">Reference proteome</keyword>
<organism evidence="2 3">
    <name type="scientific">Devosia chinhatensis</name>
    <dbReference type="NCBI Taxonomy" id="429727"/>
    <lineage>
        <taxon>Bacteria</taxon>
        <taxon>Pseudomonadati</taxon>
        <taxon>Pseudomonadota</taxon>
        <taxon>Alphaproteobacteria</taxon>
        <taxon>Hyphomicrobiales</taxon>
        <taxon>Devosiaceae</taxon>
        <taxon>Devosia</taxon>
    </lineage>
</organism>
<dbReference type="InterPro" id="IPR036065">
    <property type="entry name" value="BolA-like_sf"/>
</dbReference>
<evidence type="ECO:0000313" key="3">
    <source>
        <dbReference type="Proteomes" id="UP000033649"/>
    </source>
</evidence>
<evidence type="ECO:0000256" key="1">
    <source>
        <dbReference type="RuleBase" id="RU003860"/>
    </source>
</evidence>
<dbReference type="GO" id="GO:0016226">
    <property type="term" value="P:iron-sulfur cluster assembly"/>
    <property type="evidence" value="ECO:0007669"/>
    <property type="project" value="TreeGrafter"/>
</dbReference>
<dbReference type="SUPFAM" id="SSF82657">
    <property type="entry name" value="BolA-like"/>
    <property type="match status" value="1"/>
</dbReference>
<dbReference type="Proteomes" id="UP000033649">
    <property type="component" value="Unassembled WGS sequence"/>
</dbReference>
<gene>
    <name evidence="2" type="ORF">VE26_12830</name>
</gene>
<name>A0A0F5FFG9_9HYPH</name>
<proteinExistence type="inferred from homology"/>
<comment type="caution">
    <text evidence="2">The sequence shown here is derived from an EMBL/GenBank/DDBJ whole genome shotgun (WGS) entry which is preliminary data.</text>
</comment>
<dbReference type="EMBL" id="JZEY01000061">
    <property type="protein sequence ID" value="KKB07591.1"/>
    <property type="molecule type" value="Genomic_DNA"/>
</dbReference>
<sequence>MSMTDTIRDKLTEQFSPLHLEVIDESESHHGHGGWREGGETHFRVRIATRNFDGMSRVAQHRAIMAALDEELKVSVHALAIEVVPAP</sequence>
<evidence type="ECO:0000313" key="2">
    <source>
        <dbReference type="EMBL" id="KKB07591.1"/>
    </source>
</evidence>
<dbReference type="Gene3D" id="3.30.300.90">
    <property type="entry name" value="BolA-like"/>
    <property type="match status" value="1"/>
</dbReference>
<dbReference type="STRING" id="429727.VE26_12830"/>
<dbReference type="RefSeq" id="WP_046105621.1">
    <property type="nucleotide sequence ID" value="NZ_JZEY01000061.1"/>
</dbReference>
<dbReference type="PATRIC" id="fig|429727.3.peg.2635"/>
<dbReference type="PIRSF" id="PIRSF003113">
    <property type="entry name" value="BolA"/>
    <property type="match status" value="1"/>
</dbReference>
<comment type="similarity">
    <text evidence="1">Belongs to the BolA/IbaG family.</text>
</comment>
<protein>
    <submittedName>
        <fullName evidence="2">BolA family transcriptional regulator</fullName>
    </submittedName>
</protein>
<dbReference type="OrthoDB" id="9811118at2"/>